<dbReference type="EMBL" id="LR593886">
    <property type="protein sequence ID" value="VTR95256.1"/>
    <property type="molecule type" value="Genomic_DNA"/>
</dbReference>
<protein>
    <submittedName>
        <fullName evidence="1">Marine sediment metagenome DNA, contig: S06H3_S04230</fullName>
    </submittedName>
</protein>
<organism evidence="1 2">
    <name type="scientific">Gemmata massiliana</name>
    <dbReference type="NCBI Taxonomy" id="1210884"/>
    <lineage>
        <taxon>Bacteria</taxon>
        <taxon>Pseudomonadati</taxon>
        <taxon>Planctomycetota</taxon>
        <taxon>Planctomycetia</taxon>
        <taxon>Gemmatales</taxon>
        <taxon>Gemmataceae</taxon>
        <taxon>Gemmata</taxon>
    </lineage>
</organism>
<evidence type="ECO:0000313" key="2">
    <source>
        <dbReference type="Proteomes" id="UP000464178"/>
    </source>
</evidence>
<dbReference type="InterPro" id="IPR046164">
    <property type="entry name" value="DUF6166"/>
</dbReference>
<proteinExistence type="predicted"/>
<gene>
    <name evidence="1" type="ORF">SOIL9_24580</name>
</gene>
<name>A0A6P2D440_9BACT</name>
<evidence type="ECO:0000313" key="1">
    <source>
        <dbReference type="EMBL" id="VTR95256.1"/>
    </source>
</evidence>
<dbReference type="Proteomes" id="UP000464178">
    <property type="component" value="Chromosome"/>
</dbReference>
<dbReference type="Pfam" id="PF19663">
    <property type="entry name" value="DUF6166"/>
    <property type="match status" value="1"/>
</dbReference>
<dbReference type="RefSeq" id="WP_162665784.1">
    <property type="nucleotide sequence ID" value="NZ_LR593886.1"/>
</dbReference>
<keyword evidence="2" id="KW-1185">Reference proteome</keyword>
<reference evidence="1 2" key="1">
    <citation type="submission" date="2019-05" db="EMBL/GenBank/DDBJ databases">
        <authorList>
            <consortium name="Science for Life Laboratories"/>
        </authorList>
    </citation>
    <scope>NUCLEOTIDE SEQUENCE [LARGE SCALE GENOMIC DNA]</scope>
    <source>
        <strain evidence="1">Soil9</strain>
    </source>
</reference>
<dbReference type="KEGG" id="gms:SOIL9_24580"/>
<accession>A0A6P2D440</accession>
<dbReference type="AlphaFoldDB" id="A0A6P2D440"/>
<sequence>MRPPGTIYRGELLFDGQLVKGESVTVDGEPLPLLPSLKLRNHSPTGFAWGYGGSGPAQLSLALLLDVTGDEGLALRAYQWFKWAVVIKWQERWEITAGDVVRWLRCWNREGEEAEAVEKGGAL</sequence>